<gene>
    <name evidence="2" type="ORF">LPTSP4_18690</name>
</gene>
<proteinExistence type="predicted"/>
<keyword evidence="1" id="KW-0732">Signal</keyword>
<evidence type="ECO:0000256" key="1">
    <source>
        <dbReference type="SAM" id="SignalP"/>
    </source>
</evidence>
<dbReference type="EMBL" id="BFBB01000004">
    <property type="protein sequence ID" value="GBF50344.1"/>
    <property type="molecule type" value="Genomic_DNA"/>
</dbReference>
<reference evidence="2 3" key="1">
    <citation type="submission" date="2018-02" db="EMBL/GenBank/DDBJ databases">
        <title>Novel Leptospira species isolated from soil and water in Japan.</title>
        <authorList>
            <person name="Nakao R."/>
            <person name="Masuzawa T."/>
        </authorList>
    </citation>
    <scope>NUCLEOTIDE SEQUENCE [LARGE SCALE GENOMIC DNA]</scope>
    <source>
        <strain evidence="2 3">YH101</strain>
    </source>
</reference>
<sequence>MKFKSTLLILFLGLSPIFADGMPGNTLDPKTAVLTWTRVNRPWYAVSFLIKSKMKDSIPEYKAIPGLALKSYSIETEQSSFGGIYIWKSEQAARDWFNPNWFARVKEKYGETEVPILPLVWMPKEEDFLRARESATYAKVFQIKSNLSPKTAKEWEEMTKSFQKEAGFLTAISAKQGIDDVLYFTFWKDRPEGKENESHIKLTKGSFLGICELPIQLSNLK</sequence>
<name>A0A2P2E0D2_9LEPT</name>
<keyword evidence="3" id="KW-1185">Reference proteome</keyword>
<dbReference type="AlphaFoldDB" id="A0A2P2E0D2"/>
<accession>A0A2P2E0D2</accession>
<evidence type="ECO:0000313" key="2">
    <source>
        <dbReference type="EMBL" id="GBF50344.1"/>
    </source>
</evidence>
<feature type="signal peptide" evidence="1">
    <location>
        <begin position="1"/>
        <end position="19"/>
    </location>
</feature>
<dbReference type="SUPFAM" id="SSF54909">
    <property type="entry name" value="Dimeric alpha+beta barrel"/>
    <property type="match status" value="1"/>
</dbReference>
<dbReference type="InterPro" id="IPR032349">
    <property type="entry name" value="DUF4865"/>
</dbReference>
<feature type="chain" id="PRO_5015138067" evidence="1">
    <location>
        <begin position="20"/>
        <end position="221"/>
    </location>
</feature>
<dbReference type="RefSeq" id="WP_167836960.1">
    <property type="nucleotide sequence ID" value="NZ_BFBB01000004.1"/>
</dbReference>
<protein>
    <submittedName>
        <fullName evidence="2">Uncharacterized protein</fullName>
    </submittedName>
</protein>
<comment type="caution">
    <text evidence="2">The sequence shown here is derived from an EMBL/GenBank/DDBJ whole genome shotgun (WGS) entry which is preliminary data.</text>
</comment>
<dbReference type="Pfam" id="PF16157">
    <property type="entry name" value="DUF4865"/>
    <property type="match status" value="1"/>
</dbReference>
<evidence type="ECO:0000313" key="3">
    <source>
        <dbReference type="Proteomes" id="UP000245133"/>
    </source>
</evidence>
<dbReference type="InterPro" id="IPR011008">
    <property type="entry name" value="Dimeric_a/b-barrel"/>
</dbReference>
<dbReference type="Gene3D" id="3.30.70.100">
    <property type="match status" value="1"/>
</dbReference>
<organism evidence="2 3">
    <name type="scientific">Leptospira ryugenii</name>
    <dbReference type="NCBI Taxonomy" id="1917863"/>
    <lineage>
        <taxon>Bacteria</taxon>
        <taxon>Pseudomonadati</taxon>
        <taxon>Spirochaetota</taxon>
        <taxon>Spirochaetia</taxon>
        <taxon>Leptospirales</taxon>
        <taxon>Leptospiraceae</taxon>
        <taxon>Leptospira</taxon>
    </lineage>
</organism>
<dbReference type="Proteomes" id="UP000245133">
    <property type="component" value="Unassembled WGS sequence"/>
</dbReference>